<evidence type="ECO:0000313" key="5">
    <source>
        <dbReference type="EMBL" id="KFE97965.1"/>
    </source>
</evidence>
<dbReference type="PANTHER" id="PTHR43280:SF32">
    <property type="entry name" value="TRANSCRIPTIONAL REGULATORY PROTEIN"/>
    <property type="match status" value="1"/>
</dbReference>
<dbReference type="SUPFAM" id="SSF46689">
    <property type="entry name" value="Homeodomain-like"/>
    <property type="match status" value="1"/>
</dbReference>
<protein>
    <recommendedName>
        <fullName evidence="4">HTH araC/xylS-type domain-containing protein</fullName>
    </recommendedName>
</protein>
<dbReference type="Proteomes" id="UP000028713">
    <property type="component" value="Unassembled WGS sequence"/>
</dbReference>
<evidence type="ECO:0000313" key="6">
    <source>
        <dbReference type="Proteomes" id="UP000028713"/>
    </source>
</evidence>
<dbReference type="RefSeq" id="WP_034678362.1">
    <property type="nucleotide sequence ID" value="NZ_FPAP01000003.1"/>
</dbReference>
<reference evidence="5 6" key="1">
    <citation type="submission" date="2014-07" db="EMBL/GenBank/DDBJ databases">
        <title>Genome of Chryseobacterium formosense LMG 24722.</title>
        <authorList>
            <person name="Pipes S.E."/>
            <person name="Stropko S.J."/>
            <person name="Newman J.D."/>
        </authorList>
    </citation>
    <scope>NUCLEOTIDE SEQUENCE [LARGE SCALE GENOMIC DNA]</scope>
    <source>
        <strain evidence="5 6">LMG 24722</strain>
    </source>
</reference>
<dbReference type="InterPro" id="IPR014710">
    <property type="entry name" value="RmlC-like_jellyroll"/>
</dbReference>
<dbReference type="Pfam" id="PF02311">
    <property type="entry name" value="AraC_binding"/>
    <property type="match status" value="1"/>
</dbReference>
<evidence type="ECO:0000256" key="1">
    <source>
        <dbReference type="ARBA" id="ARBA00023015"/>
    </source>
</evidence>
<dbReference type="InterPro" id="IPR003313">
    <property type="entry name" value="AraC-bd"/>
</dbReference>
<comment type="caution">
    <text evidence="5">The sequence shown here is derived from an EMBL/GenBank/DDBJ whole genome shotgun (WGS) entry which is preliminary data.</text>
</comment>
<dbReference type="STRING" id="236814.IX39_16280"/>
<feature type="domain" description="HTH araC/xylS-type" evidence="4">
    <location>
        <begin position="191"/>
        <end position="289"/>
    </location>
</feature>
<dbReference type="SMART" id="SM00342">
    <property type="entry name" value="HTH_ARAC"/>
    <property type="match status" value="1"/>
</dbReference>
<dbReference type="OrthoDB" id="2585681at2"/>
<keyword evidence="1" id="KW-0805">Transcription regulation</keyword>
<dbReference type="SUPFAM" id="SSF51215">
    <property type="entry name" value="Regulatory protein AraC"/>
    <property type="match status" value="1"/>
</dbReference>
<keyword evidence="3" id="KW-0804">Transcription</keyword>
<dbReference type="Gene3D" id="2.60.120.10">
    <property type="entry name" value="Jelly Rolls"/>
    <property type="match status" value="1"/>
</dbReference>
<dbReference type="InterPro" id="IPR037923">
    <property type="entry name" value="HTH-like"/>
</dbReference>
<keyword evidence="2" id="KW-0238">DNA-binding</keyword>
<evidence type="ECO:0000256" key="2">
    <source>
        <dbReference type="ARBA" id="ARBA00023125"/>
    </source>
</evidence>
<evidence type="ECO:0000256" key="3">
    <source>
        <dbReference type="ARBA" id="ARBA00023163"/>
    </source>
</evidence>
<dbReference type="AlphaFoldDB" id="A0A085Z0K2"/>
<sequence>MKDLYPTFDINTLSTCNSINEIFSIDRFSEYLEGNPKTTKVHRHAFYHLTYFVKGTGENIMDFKSYEVVPGSIFLMRPEQVHNWILDESVEGYVVNFSSTFFDQLQISSSLIDQFPFFNLFPSDQMIVLSENNTDKMKTYFEDIISESSNPKGSSQIMIAAILLQIFALADKEIDSKAAFNKTNYNSLIFKKFTELIEANFQEIKLPKDYAALLNITPNQLNFICKQQIDLSAGEIIRNRIILESKRLLVNFDLSIAAIAEKMNYFDTSNFVKFFKKYTGFTPEAFRKQYYNKSN</sequence>
<dbReference type="eggNOG" id="COG2207">
    <property type="taxonomic scope" value="Bacteria"/>
</dbReference>
<gene>
    <name evidence="5" type="ORF">IX39_16280</name>
</gene>
<dbReference type="PROSITE" id="PS01124">
    <property type="entry name" value="HTH_ARAC_FAMILY_2"/>
    <property type="match status" value="1"/>
</dbReference>
<keyword evidence="6" id="KW-1185">Reference proteome</keyword>
<dbReference type="InterPro" id="IPR009057">
    <property type="entry name" value="Homeodomain-like_sf"/>
</dbReference>
<accession>A0A085Z0K2</accession>
<dbReference type="InterPro" id="IPR018060">
    <property type="entry name" value="HTH_AraC"/>
</dbReference>
<dbReference type="GO" id="GO:0003700">
    <property type="term" value="F:DNA-binding transcription factor activity"/>
    <property type="evidence" value="ECO:0007669"/>
    <property type="project" value="InterPro"/>
</dbReference>
<dbReference type="Pfam" id="PF12833">
    <property type="entry name" value="HTH_18"/>
    <property type="match status" value="1"/>
</dbReference>
<dbReference type="GO" id="GO:0043565">
    <property type="term" value="F:sequence-specific DNA binding"/>
    <property type="evidence" value="ECO:0007669"/>
    <property type="project" value="InterPro"/>
</dbReference>
<dbReference type="Gene3D" id="1.10.10.60">
    <property type="entry name" value="Homeodomain-like"/>
    <property type="match status" value="1"/>
</dbReference>
<evidence type="ECO:0000259" key="4">
    <source>
        <dbReference type="PROSITE" id="PS01124"/>
    </source>
</evidence>
<organism evidence="5 6">
    <name type="scientific">Chryseobacterium formosense</name>
    <dbReference type="NCBI Taxonomy" id="236814"/>
    <lineage>
        <taxon>Bacteria</taxon>
        <taxon>Pseudomonadati</taxon>
        <taxon>Bacteroidota</taxon>
        <taxon>Flavobacteriia</taxon>
        <taxon>Flavobacteriales</taxon>
        <taxon>Weeksellaceae</taxon>
        <taxon>Chryseobacterium group</taxon>
        <taxon>Chryseobacterium</taxon>
    </lineage>
</organism>
<proteinExistence type="predicted"/>
<dbReference type="EMBL" id="JPRP01000003">
    <property type="protein sequence ID" value="KFE97965.1"/>
    <property type="molecule type" value="Genomic_DNA"/>
</dbReference>
<name>A0A085Z0K2_9FLAO</name>
<dbReference type="PANTHER" id="PTHR43280">
    <property type="entry name" value="ARAC-FAMILY TRANSCRIPTIONAL REGULATOR"/>
    <property type="match status" value="1"/>
</dbReference>